<feature type="region of interest" description="Disordered" evidence="3">
    <location>
        <begin position="876"/>
        <end position="920"/>
    </location>
</feature>
<dbReference type="InterPro" id="IPR053207">
    <property type="entry name" value="Non-NMDA_GluR_Accessory"/>
</dbReference>
<dbReference type="SUPFAM" id="SSF57424">
    <property type="entry name" value="LDL receptor-like module"/>
    <property type="match status" value="1"/>
</dbReference>
<dbReference type="Pfam" id="PF00057">
    <property type="entry name" value="Ldl_recept_a"/>
    <property type="match status" value="1"/>
</dbReference>
<reference evidence="7 8" key="1">
    <citation type="journal article" date="2021" name="J. Hered.">
        <title>A chromosome-level genome assembly of the parasitoid wasp, Cotesia glomerata (Hymenoptera: Braconidae).</title>
        <authorList>
            <person name="Pinto B.J."/>
            <person name="Weis J.J."/>
            <person name="Gamble T."/>
            <person name="Ode P.J."/>
            <person name="Paul R."/>
            <person name="Zaspel J.M."/>
        </authorList>
    </citation>
    <scope>NUCLEOTIDE SEQUENCE [LARGE SCALE GENOMIC DNA]</scope>
    <source>
        <strain evidence="7">CgM1</strain>
    </source>
</reference>
<dbReference type="Pfam" id="PF00431">
    <property type="entry name" value="CUB"/>
    <property type="match status" value="4"/>
</dbReference>
<evidence type="ECO:0000256" key="1">
    <source>
        <dbReference type="ARBA" id="ARBA00023157"/>
    </source>
</evidence>
<feature type="signal peptide" evidence="5">
    <location>
        <begin position="1"/>
        <end position="31"/>
    </location>
</feature>
<feature type="domain" description="CUB" evidence="6">
    <location>
        <begin position="357"/>
        <end position="486"/>
    </location>
</feature>
<protein>
    <recommendedName>
        <fullName evidence="6">CUB domain-containing protein</fullName>
    </recommendedName>
</protein>
<dbReference type="CDD" id="cd00041">
    <property type="entry name" value="CUB"/>
    <property type="match status" value="5"/>
</dbReference>
<keyword evidence="4" id="KW-0472">Membrane</keyword>
<feature type="chain" id="PRO_5043675558" description="CUB domain-containing protein" evidence="5">
    <location>
        <begin position="32"/>
        <end position="920"/>
    </location>
</feature>
<dbReference type="Gene3D" id="2.60.120.290">
    <property type="entry name" value="Spermadhesin, CUB domain"/>
    <property type="match status" value="5"/>
</dbReference>
<name>A0AAV7IYW7_COTGL</name>
<proteinExistence type="predicted"/>
<feature type="domain" description="CUB" evidence="6">
    <location>
        <begin position="64"/>
        <end position="199"/>
    </location>
</feature>
<organism evidence="7 8">
    <name type="scientific">Cotesia glomerata</name>
    <name type="common">Lepidopteran parasitic wasp</name>
    <name type="synonym">Apanteles glomeratus</name>
    <dbReference type="NCBI Taxonomy" id="32391"/>
    <lineage>
        <taxon>Eukaryota</taxon>
        <taxon>Metazoa</taxon>
        <taxon>Ecdysozoa</taxon>
        <taxon>Arthropoda</taxon>
        <taxon>Hexapoda</taxon>
        <taxon>Insecta</taxon>
        <taxon>Pterygota</taxon>
        <taxon>Neoptera</taxon>
        <taxon>Endopterygota</taxon>
        <taxon>Hymenoptera</taxon>
        <taxon>Apocrita</taxon>
        <taxon>Ichneumonoidea</taxon>
        <taxon>Braconidae</taxon>
        <taxon>Microgastrinae</taxon>
        <taxon>Cotesia</taxon>
    </lineage>
</organism>
<evidence type="ECO:0000256" key="3">
    <source>
        <dbReference type="SAM" id="MobiDB-lite"/>
    </source>
</evidence>
<evidence type="ECO:0000259" key="6">
    <source>
        <dbReference type="PROSITE" id="PS01180"/>
    </source>
</evidence>
<dbReference type="SMART" id="SM00192">
    <property type="entry name" value="LDLa"/>
    <property type="match status" value="1"/>
</dbReference>
<evidence type="ECO:0000313" key="8">
    <source>
        <dbReference type="Proteomes" id="UP000826195"/>
    </source>
</evidence>
<dbReference type="InterPro" id="IPR035914">
    <property type="entry name" value="Sperma_CUB_dom_sf"/>
</dbReference>
<dbReference type="Gene3D" id="4.10.400.10">
    <property type="entry name" value="Low-density Lipoprotein Receptor"/>
    <property type="match status" value="1"/>
</dbReference>
<dbReference type="AlphaFoldDB" id="A0AAV7IYW7"/>
<dbReference type="SMART" id="SM00042">
    <property type="entry name" value="CUB"/>
    <property type="match status" value="5"/>
</dbReference>
<dbReference type="PROSITE" id="PS01180">
    <property type="entry name" value="CUB"/>
    <property type="match status" value="5"/>
</dbReference>
<dbReference type="PANTHER" id="PTHR47537">
    <property type="entry name" value="CUBILIN"/>
    <property type="match status" value="1"/>
</dbReference>
<dbReference type="PANTHER" id="PTHR47537:SF6">
    <property type="entry name" value="CUB DOMAIN-CONTAINING PROTEIN"/>
    <property type="match status" value="1"/>
</dbReference>
<evidence type="ECO:0000313" key="7">
    <source>
        <dbReference type="EMBL" id="KAH0562858.1"/>
    </source>
</evidence>
<feature type="domain" description="CUB" evidence="6">
    <location>
        <begin position="501"/>
        <end position="630"/>
    </location>
</feature>
<dbReference type="EMBL" id="JAHXZJ010000006">
    <property type="protein sequence ID" value="KAH0562858.1"/>
    <property type="molecule type" value="Genomic_DNA"/>
</dbReference>
<keyword evidence="1" id="KW-1015">Disulfide bond</keyword>
<evidence type="ECO:0000256" key="2">
    <source>
        <dbReference type="PROSITE-ProRule" id="PRU00059"/>
    </source>
</evidence>
<gene>
    <name evidence="7" type="ORF">KQX54_000447</name>
</gene>
<feature type="transmembrane region" description="Helical" evidence="4">
    <location>
        <begin position="820"/>
        <end position="840"/>
    </location>
</feature>
<dbReference type="InterPro" id="IPR002172">
    <property type="entry name" value="LDrepeatLR_classA_rpt"/>
</dbReference>
<comment type="caution">
    <text evidence="7">The sequence shown here is derived from an EMBL/GenBank/DDBJ whole genome shotgun (WGS) entry which is preliminary data.</text>
</comment>
<dbReference type="Proteomes" id="UP000826195">
    <property type="component" value="Unassembled WGS sequence"/>
</dbReference>
<dbReference type="SUPFAM" id="SSF49854">
    <property type="entry name" value="Spermadhesin, CUB domain"/>
    <property type="match status" value="5"/>
</dbReference>
<dbReference type="InterPro" id="IPR036055">
    <property type="entry name" value="LDL_receptor-like_sf"/>
</dbReference>
<keyword evidence="4" id="KW-1133">Transmembrane helix</keyword>
<keyword evidence="4" id="KW-0812">Transmembrane</keyword>
<keyword evidence="8" id="KW-1185">Reference proteome</keyword>
<keyword evidence="5" id="KW-0732">Signal</keyword>
<dbReference type="InterPro" id="IPR000859">
    <property type="entry name" value="CUB_dom"/>
</dbReference>
<dbReference type="GO" id="GO:0005886">
    <property type="term" value="C:plasma membrane"/>
    <property type="evidence" value="ECO:0007669"/>
    <property type="project" value="TreeGrafter"/>
</dbReference>
<feature type="domain" description="CUB" evidence="6">
    <location>
        <begin position="639"/>
        <end position="762"/>
    </location>
</feature>
<feature type="domain" description="CUB" evidence="6">
    <location>
        <begin position="215"/>
        <end position="335"/>
    </location>
</feature>
<sequence>MASVLWHASGNSFVSPAIIFLLLLGPHAITAREVIDVPQPQQDYVPSLSPPPPGPFATAKTSRCDQTFVSVPGSPENGTFHAPYLINPKLESQQCVYTFLAGPYQRAEVVFTTFGLRGTPPDGSAVGELPGCVHEYMDVYTQIRSDNTTKLIETPFGGRYCGPIPPRRRVSLYRGIALSFYTDKNITLPTLFSGRYAFINASEYEIGTPVLGTPCSFVVNTTIKRTGSILSPTYPGTYPKNLTCRYQFIGNSGQRIRLEFRDFDLFYGGPHCPFDYVKVYDGLDLKSAPVIGTYCGQQRNLVLYSSQSNLTVLFSTLQRTANTQNRGFKGIFEFSEGFVKLDFINKSGGMHIRGSECDQKILSTRESNGSVVSPNYPFPYIPKVVCRYFVYGMQDAQHLERVKLEFLTFDISKGEAKGDSACTDGYLKIYLKGQEATDSYDKFDYELCGNETNPSQVVSDGPRLVMVFSSGELKQGRGFKARYSFETEYKIPGTAAPDGSCTFTYRSSSRKKGEFNSPRYPSNYPSDINCTYLFLATPNEQVTLVFDHFKVRSQPSNSTTGFYGEEICQNDWLEIYNMYRDNTEKLIGRYCGTSAPGPVESNLGALGVKVILHSDAELVYSGFKARYMFEVAKSIFGDCGSNISSLEYGVIMTPNHPENYDSPLRNFASKTCNWFISVRPDHQILIYFEDFSVEGEQSVRGCPAAVLRLWLSPMATPIELCGVKTSDGPNDYLSQDHNMRLSFISSDKSVGQKGFRAVWTEVYKANECEPNEFHCSGNNYCIAETLRCNNVDNCGPNDTSDEENYETISIGAISVPPVSYAIPAGSAAAAVLVALALCLLCHRKMKRRTEEVNIDDFQQRIEDMRYCYHHHTVFHRTPSTHSHSHPDTYNNQYHMEQPSPPSESEIEHVCGDDASSPETP</sequence>
<comment type="caution">
    <text evidence="2">Lacks conserved residue(s) required for the propagation of feature annotation.</text>
</comment>
<evidence type="ECO:0000256" key="4">
    <source>
        <dbReference type="SAM" id="Phobius"/>
    </source>
</evidence>
<accession>A0AAV7IYW7</accession>
<evidence type="ECO:0000256" key="5">
    <source>
        <dbReference type="SAM" id="SignalP"/>
    </source>
</evidence>